<dbReference type="AlphaFoldDB" id="A0A9P6HLE2"/>
<accession>A0A9P6HLE2</accession>
<reference evidence="2" key="1">
    <citation type="journal article" date="2020" name="Nat. Commun.">
        <title>Large-scale genome sequencing of mycorrhizal fungi provides insights into the early evolution of symbiotic traits.</title>
        <authorList>
            <person name="Miyauchi S."/>
            <person name="Kiss E."/>
            <person name="Kuo A."/>
            <person name="Drula E."/>
            <person name="Kohler A."/>
            <person name="Sanchez-Garcia M."/>
            <person name="Morin E."/>
            <person name="Andreopoulos B."/>
            <person name="Barry K.W."/>
            <person name="Bonito G."/>
            <person name="Buee M."/>
            <person name="Carver A."/>
            <person name="Chen C."/>
            <person name="Cichocki N."/>
            <person name="Clum A."/>
            <person name="Culley D."/>
            <person name="Crous P.W."/>
            <person name="Fauchery L."/>
            <person name="Girlanda M."/>
            <person name="Hayes R.D."/>
            <person name="Keri Z."/>
            <person name="LaButti K."/>
            <person name="Lipzen A."/>
            <person name="Lombard V."/>
            <person name="Magnuson J."/>
            <person name="Maillard F."/>
            <person name="Murat C."/>
            <person name="Nolan M."/>
            <person name="Ohm R.A."/>
            <person name="Pangilinan J."/>
            <person name="Pereira M.F."/>
            <person name="Perotto S."/>
            <person name="Peter M."/>
            <person name="Pfister S."/>
            <person name="Riley R."/>
            <person name="Sitrit Y."/>
            <person name="Stielow J.B."/>
            <person name="Szollosi G."/>
            <person name="Zifcakova L."/>
            <person name="Stursova M."/>
            <person name="Spatafora J.W."/>
            <person name="Tedersoo L."/>
            <person name="Vaario L.M."/>
            <person name="Yamada A."/>
            <person name="Yan M."/>
            <person name="Wang P."/>
            <person name="Xu J."/>
            <person name="Bruns T."/>
            <person name="Baldrian P."/>
            <person name="Vilgalys R."/>
            <person name="Dunand C."/>
            <person name="Henrissat B."/>
            <person name="Grigoriev I.V."/>
            <person name="Hibbett D."/>
            <person name="Nagy L.G."/>
            <person name="Martin F.M."/>
        </authorList>
    </citation>
    <scope>NUCLEOTIDE SEQUENCE</scope>
    <source>
        <strain evidence="2">UH-Tt-Lm1</strain>
    </source>
</reference>
<dbReference type="InterPro" id="IPR000719">
    <property type="entry name" value="Prot_kinase_dom"/>
</dbReference>
<protein>
    <submittedName>
        <fullName evidence="2">Kinase-like domain-containing protein</fullName>
    </submittedName>
</protein>
<dbReference type="InterPro" id="IPR051681">
    <property type="entry name" value="Ser/Thr_Kinases-Pseudokinases"/>
</dbReference>
<dbReference type="Gene3D" id="1.10.510.10">
    <property type="entry name" value="Transferase(Phosphotransferase) domain 1"/>
    <property type="match status" value="1"/>
</dbReference>
<dbReference type="EMBL" id="WIUZ02000003">
    <property type="protein sequence ID" value="KAF9789441.1"/>
    <property type="molecule type" value="Genomic_DNA"/>
</dbReference>
<reference evidence="2" key="2">
    <citation type="submission" date="2020-11" db="EMBL/GenBank/DDBJ databases">
        <authorList>
            <consortium name="DOE Joint Genome Institute"/>
            <person name="Kuo A."/>
            <person name="Miyauchi S."/>
            <person name="Kiss E."/>
            <person name="Drula E."/>
            <person name="Kohler A."/>
            <person name="Sanchez-Garcia M."/>
            <person name="Andreopoulos B."/>
            <person name="Barry K.W."/>
            <person name="Bonito G."/>
            <person name="Buee M."/>
            <person name="Carver A."/>
            <person name="Chen C."/>
            <person name="Cichocki N."/>
            <person name="Clum A."/>
            <person name="Culley D."/>
            <person name="Crous P.W."/>
            <person name="Fauchery L."/>
            <person name="Girlanda M."/>
            <person name="Hayes R."/>
            <person name="Keri Z."/>
            <person name="Labutti K."/>
            <person name="Lipzen A."/>
            <person name="Lombard V."/>
            <person name="Magnuson J."/>
            <person name="Maillard F."/>
            <person name="Morin E."/>
            <person name="Murat C."/>
            <person name="Nolan M."/>
            <person name="Ohm R."/>
            <person name="Pangilinan J."/>
            <person name="Pereira M."/>
            <person name="Perotto S."/>
            <person name="Peter M."/>
            <person name="Riley R."/>
            <person name="Sitrit Y."/>
            <person name="Stielow B."/>
            <person name="Szollosi G."/>
            <person name="Zifcakova L."/>
            <person name="Stursova M."/>
            <person name="Spatafora J.W."/>
            <person name="Tedersoo L."/>
            <person name="Vaario L.-M."/>
            <person name="Yamada A."/>
            <person name="Yan M."/>
            <person name="Wang P."/>
            <person name="Xu J."/>
            <person name="Bruns T."/>
            <person name="Baldrian P."/>
            <person name="Vilgalys R."/>
            <person name="Henrissat B."/>
            <person name="Grigoriev I.V."/>
            <person name="Hibbett D."/>
            <person name="Nagy L.G."/>
            <person name="Martin F.M."/>
        </authorList>
    </citation>
    <scope>NUCLEOTIDE SEQUENCE</scope>
    <source>
        <strain evidence="2">UH-Tt-Lm1</strain>
    </source>
</reference>
<comment type="caution">
    <text evidence="2">The sequence shown here is derived from an EMBL/GenBank/DDBJ whole genome shotgun (WGS) entry which is preliminary data.</text>
</comment>
<evidence type="ECO:0000259" key="1">
    <source>
        <dbReference type="PROSITE" id="PS50011"/>
    </source>
</evidence>
<dbReference type="Proteomes" id="UP000736335">
    <property type="component" value="Unassembled WGS sequence"/>
</dbReference>
<dbReference type="GO" id="GO:0004674">
    <property type="term" value="F:protein serine/threonine kinase activity"/>
    <property type="evidence" value="ECO:0007669"/>
    <property type="project" value="TreeGrafter"/>
</dbReference>
<keyword evidence="2" id="KW-0418">Kinase</keyword>
<dbReference type="GO" id="GO:0005524">
    <property type="term" value="F:ATP binding"/>
    <property type="evidence" value="ECO:0007669"/>
    <property type="project" value="InterPro"/>
</dbReference>
<dbReference type="PROSITE" id="PS50011">
    <property type="entry name" value="PROTEIN_KINASE_DOM"/>
    <property type="match status" value="1"/>
</dbReference>
<dbReference type="SUPFAM" id="SSF56112">
    <property type="entry name" value="Protein kinase-like (PK-like)"/>
    <property type="match status" value="1"/>
</dbReference>
<dbReference type="InterPro" id="IPR011009">
    <property type="entry name" value="Kinase-like_dom_sf"/>
</dbReference>
<gene>
    <name evidence="2" type="ORF">BJ322DRAFT_1018093</name>
</gene>
<feature type="domain" description="Protein kinase" evidence="1">
    <location>
        <begin position="110"/>
        <end position="376"/>
    </location>
</feature>
<name>A0A9P6HLE2_9AGAM</name>
<dbReference type="InterPro" id="IPR001245">
    <property type="entry name" value="Ser-Thr/Tyr_kinase_cat_dom"/>
</dbReference>
<keyword evidence="3" id="KW-1185">Reference proteome</keyword>
<proteinExistence type="predicted"/>
<keyword evidence="2" id="KW-0808">Transferase</keyword>
<organism evidence="2 3">
    <name type="scientific">Thelephora terrestris</name>
    <dbReference type="NCBI Taxonomy" id="56493"/>
    <lineage>
        <taxon>Eukaryota</taxon>
        <taxon>Fungi</taxon>
        <taxon>Dikarya</taxon>
        <taxon>Basidiomycota</taxon>
        <taxon>Agaricomycotina</taxon>
        <taxon>Agaricomycetes</taxon>
        <taxon>Thelephorales</taxon>
        <taxon>Thelephoraceae</taxon>
        <taxon>Thelephora</taxon>
    </lineage>
</organism>
<evidence type="ECO:0000313" key="3">
    <source>
        <dbReference type="Proteomes" id="UP000736335"/>
    </source>
</evidence>
<dbReference type="Pfam" id="PF07714">
    <property type="entry name" value="PK_Tyr_Ser-Thr"/>
    <property type="match status" value="1"/>
</dbReference>
<dbReference type="PANTHER" id="PTHR44329">
    <property type="entry name" value="SERINE/THREONINE-PROTEIN KINASE TNNI3K-RELATED"/>
    <property type="match status" value="1"/>
</dbReference>
<evidence type="ECO:0000313" key="2">
    <source>
        <dbReference type="EMBL" id="KAF9789441.1"/>
    </source>
</evidence>
<dbReference type="OrthoDB" id="5966500at2759"/>
<sequence>MARGPEAQGRTPKSELGARRLKGFSQVVSRALAEIEPNEERRTALLEKITAAQADDESTGLEGAEALVETLDKLARNIQDRAVRDQCLRILSKICRAKVTLPESYIVSDVVPEKRWKIGGFADIWTGKVKGEDVCLRVFRQHEPQQQAKINGMFYSHAIRWKYLSHENVLPFLGISEALRPFGLVSPWMPNIDILEYIKDNPDAERLSLLANAACGLEYLHSENIVHGGINPGSILITGKNTACIGGFEIAGIITNPFITGQGGATTCRRGIVRYMAPEQVYPEKFGMQNSDAVEASDVYSFAMTVYEALTGTEPYAGTTGEGPLATSIVDNNRPPRPNDEVAAKWLPDPVWEILEACWIPQPTSRPLIKGVHQVLEASAVHADRPMSLVGESPLKADTPQTSLVDVIEPPAKRGFLDKIRGLVNGCHQAQFIEQ</sequence>